<gene>
    <name evidence="2" type="ORF">EJ08DRAFT_203918</name>
</gene>
<dbReference type="SUPFAM" id="SSF50494">
    <property type="entry name" value="Trypsin-like serine proteases"/>
    <property type="match status" value="1"/>
</dbReference>
<dbReference type="Proteomes" id="UP000800235">
    <property type="component" value="Unassembled WGS sequence"/>
</dbReference>
<evidence type="ECO:0000256" key="1">
    <source>
        <dbReference type="SAM" id="MobiDB-lite"/>
    </source>
</evidence>
<sequence>MQAAITWHQFWPDAIYKGETGYLKSLQHSLRATSFPGALAMSSTNPTTHDLKLSPPKTRAQTKQKDTNHSTIRQEKRLQIILLIMPFKHCRLDPSNQSLSRGDHTFLLHKQKWLRSYKVPIPPLPLCKAASKEKASKEARILITQALNATLLFAQEEAGTAVWISPKGYLLTRAHCVVEEGQEELVDDGGKESGRGGRFWLVFAGGRVVEAVVAMVDGRRDLALLRVVGAQVGGGGREDGVEGSSASSQSLSNDSFPYILPTSQQPPLNAPLACIAHPSPVDLETPLPKPGRQVIFIKKTNYDILHISTGALKHDCWTYWGCSGAPLVAYGGDGEGGEGRRVLIGLHSSWDEETGMRRGVGVEAVNGFLRKLPDGVEL</sequence>
<accession>A0A9P4TYR1</accession>
<evidence type="ECO:0000313" key="2">
    <source>
        <dbReference type="EMBL" id="KAF2430940.1"/>
    </source>
</evidence>
<dbReference type="InterPro" id="IPR043504">
    <property type="entry name" value="Peptidase_S1_PA_chymotrypsin"/>
</dbReference>
<protein>
    <submittedName>
        <fullName evidence="2">Uncharacterized protein</fullName>
    </submittedName>
</protein>
<proteinExistence type="predicted"/>
<organism evidence="2 3">
    <name type="scientific">Tothia fuscella</name>
    <dbReference type="NCBI Taxonomy" id="1048955"/>
    <lineage>
        <taxon>Eukaryota</taxon>
        <taxon>Fungi</taxon>
        <taxon>Dikarya</taxon>
        <taxon>Ascomycota</taxon>
        <taxon>Pezizomycotina</taxon>
        <taxon>Dothideomycetes</taxon>
        <taxon>Pleosporomycetidae</taxon>
        <taxon>Venturiales</taxon>
        <taxon>Cylindrosympodiaceae</taxon>
        <taxon>Tothia</taxon>
    </lineage>
</organism>
<name>A0A9P4TYR1_9PEZI</name>
<dbReference type="Gene3D" id="2.40.10.10">
    <property type="entry name" value="Trypsin-like serine proteases"/>
    <property type="match status" value="1"/>
</dbReference>
<comment type="caution">
    <text evidence="2">The sequence shown here is derived from an EMBL/GenBank/DDBJ whole genome shotgun (WGS) entry which is preliminary data.</text>
</comment>
<dbReference type="AlphaFoldDB" id="A0A9P4TYR1"/>
<reference evidence="2" key="1">
    <citation type="journal article" date="2020" name="Stud. Mycol.">
        <title>101 Dothideomycetes genomes: a test case for predicting lifestyles and emergence of pathogens.</title>
        <authorList>
            <person name="Haridas S."/>
            <person name="Albert R."/>
            <person name="Binder M."/>
            <person name="Bloem J."/>
            <person name="Labutti K."/>
            <person name="Salamov A."/>
            <person name="Andreopoulos B."/>
            <person name="Baker S."/>
            <person name="Barry K."/>
            <person name="Bills G."/>
            <person name="Bluhm B."/>
            <person name="Cannon C."/>
            <person name="Castanera R."/>
            <person name="Culley D."/>
            <person name="Daum C."/>
            <person name="Ezra D."/>
            <person name="Gonzalez J."/>
            <person name="Henrissat B."/>
            <person name="Kuo A."/>
            <person name="Liang C."/>
            <person name="Lipzen A."/>
            <person name="Lutzoni F."/>
            <person name="Magnuson J."/>
            <person name="Mondo S."/>
            <person name="Nolan M."/>
            <person name="Ohm R."/>
            <person name="Pangilinan J."/>
            <person name="Park H.-J."/>
            <person name="Ramirez L."/>
            <person name="Alfaro M."/>
            <person name="Sun H."/>
            <person name="Tritt A."/>
            <person name="Yoshinaga Y."/>
            <person name="Zwiers L.-H."/>
            <person name="Turgeon B."/>
            <person name="Goodwin S."/>
            <person name="Spatafora J."/>
            <person name="Crous P."/>
            <person name="Grigoriev I."/>
        </authorList>
    </citation>
    <scope>NUCLEOTIDE SEQUENCE</scope>
    <source>
        <strain evidence="2">CBS 130266</strain>
    </source>
</reference>
<evidence type="ECO:0000313" key="3">
    <source>
        <dbReference type="Proteomes" id="UP000800235"/>
    </source>
</evidence>
<dbReference type="Pfam" id="PF13365">
    <property type="entry name" value="Trypsin_2"/>
    <property type="match status" value="1"/>
</dbReference>
<keyword evidence="3" id="KW-1185">Reference proteome</keyword>
<dbReference type="OrthoDB" id="4217619at2759"/>
<dbReference type="EMBL" id="MU007035">
    <property type="protein sequence ID" value="KAF2430940.1"/>
    <property type="molecule type" value="Genomic_DNA"/>
</dbReference>
<dbReference type="InterPro" id="IPR009003">
    <property type="entry name" value="Peptidase_S1_PA"/>
</dbReference>
<feature type="region of interest" description="Disordered" evidence="1">
    <location>
        <begin position="43"/>
        <end position="70"/>
    </location>
</feature>